<gene>
    <name evidence="3" type="ORF">SAMN05421828_111111</name>
</gene>
<dbReference type="Pfam" id="PF01464">
    <property type="entry name" value="SLT"/>
    <property type="match status" value="1"/>
</dbReference>
<proteinExistence type="inferred from homology"/>
<name>A0A8G2CL29_ACIRU</name>
<comment type="similarity">
    <text evidence="1">Belongs to the virb1 family.</text>
</comment>
<dbReference type="InterPro" id="IPR008258">
    <property type="entry name" value="Transglycosylase_SLT_dom_1"/>
</dbReference>
<evidence type="ECO:0000256" key="1">
    <source>
        <dbReference type="ARBA" id="ARBA00009387"/>
    </source>
</evidence>
<dbReference type="Gene3D" id="1.10.530.10">
    <property type="match status" value="1"/>
</dbReference>
<organism evidence="3 4">
    <name type="scientific">Acidiphilium rubrum</name>
    <dbReference type="NCBI Taxonomy" id="526"/>
    <lineage>
        <taxon>Bacteria</taxon>
        <taxon>Pseudomonadati</taxon>
        <taxon>Pseudomonadota</taxon>
        <taxon>Alphaproteobacteria</taxon>
        <taxon>Acetobacterales</taxon>
        <taxon>Acidocellaceae</taxon>
        <taxon>Acidiphilium</taxon>
    </lineage>
</organism>
<protein>
    <submittedName>
        <fullName evidence="3">Transglycosylase SLT domain-containing protein</fullName>
    </submittedName>
</protein>
<accession>A0A8G2CL29</accession>
<feature type="domain" description="Transglycosylase SLT" evidence="2">
    <location>
        <begin position="13"/>
        <end position="116"/>
    </location>
</feature>
<sequence>MGIPYLACMALVASIYHLPPRVLPSIAIVEGGINGSIDHNVNGSDDLGIMQVNTIWLPALSRYTGLATSVVKTRLTNQPCFNIAAAGAILRTYLTQDDGHLMQAVGDYHSHTAPLNHAYQIKVVNAARRLFASRRSAAPQPARVAADR</sequence>
<dbReference type="OrthoDB" id="9808681at2"/>
<evidence type="ECO:0000259" key="2">
    <source>
        <dbReference type="Pfam" id="PF01464"/>
    </source>
</evidence>
<dbReference type="AlphaFoldDB" id="A0A8G2CL29"/>
<keyword evidence="4" id="KW-1185">Reference proteome</keyword>
<comment type="caution">
    <text evidence="3">The sequence shown here is derived from an EMBL/GenBank/DDBJ whole genome shotgun (WGS) entry which is preliminary data.</text>
</comment>
<dbReference type="SUPFAM" id="SSF53955">
    <property type="entry name" value="Lysozyme-like"/>
    <property type="match status" value="1"/>
</dbReference>
<dbReference type="Proteomes" id="UP000186308">
    <property type="component" value="Unassembled WGS sequence"/>
</dbReference>
<dbReference type="EMBL" id="FTNE01000011">
    <property type="protein sequence ID" value="SIQ91131.1"/>
    <property type="molecule type" value="Genomic_DNA"/>
</dbReference>
<dbReference type="CDD" id="cd13400">
    <property type="entry name" value="LT_IagB-like"/>
    <property type="match status" value="1"/>
</dbReference>
<evidence type="ECO:0000313" key="3">
    <source>
        <dbReference type="EMBL" id="SIQ91131.1"/>
    </source>
</evidence>
<evidence type="ECO:0000313" key="4">
    <source>
        <dbReference type="Proteomes" id="UP000186308"/>
    </source>
</evidence>
<reference evidence="3 4" key="1">
    <citation type="submission" date="2017-01" db="EMBL/GenBank/DDBJ databases">
        <authorList>
            <person name="Varghese N."/>
            <person name="Submissions S."/>
        </authorList>
    </citation>
    <scope>NUCLEOTIDE SEQUENCE [LARGE SCALE GENOMIC DNA]</scope>
    <source>
        <strain evidence="3 4">ATCC 35905</strain>
    </source>
</reference>
<dbReference type="InterPro" id="IPR023346">
    <property type="entry name" value="Lysozyme-like_dom_sf"/>
</dbReference>